<evidence type="ECO:0000256" key="5">
    <source>
        <dbReference type="ARBA" id="ARBA00022679"/>
    </source>
</evidence>
<evidence type="ECO:0000259" key="13">
    <source>
        <dbReference type="Pfam" id="PF00534"/>
    </source>
</evidence>
<dbReference type="Pfam" id="PF00534">
    <property type="entry name" value="Glycos_transf_1"/>
    <property type="match status" value="1"/>
</dbReference>
<keyword evidence="9 12" id="KW-0472">Membrane</keyword>
<evidence type="ECO:0000256" key="3">
    <source>
        <dbReference type="ARBA" id="ARBA00004922"/>
    </source>
</evidence>
<evidence type="ECO:0000313" key="15">
    <source>
        <dbReference type="EMBL" id="ORE10370.1"/>
    </source>
</evidence>
<evidence type="ECO:0000259" key="14">
    <source>
        <dbReference type="Pfam" id="PF13439"/>
    </source>
</evidence>
<dbReference type="InterPro" id="IPR028098">
    <property type="entry name" value="Glyco_trans_4-like_N"/>
</dbReference>
<dbReference type="OrthoDB" id="448893at2759"/>
<dbReference type="UniPathway" id="UPA00378"/>
<evidence type="ECO:0000256" key="4">
    <source>
        <dbReference type="ARBA" id="ARBA00022676"/>
    </source>
</evidence>
<feature type="domain" description="Glycosyl transferase family 1" evidence="13">
    <location>
        <begin position="214"/>
        <end position="398"/>
    </location>
</feature>
<dbReference type="EC" id="2.4.1.132" evidence="12"/>
<dbReference type="VEuPathDB" id="FungiDB:BCV72DRAFT_26246"/>
<dbReference type="GO" id="GO:0004378">
    <property type="term" value="F:GDP-Man:Man(1)GlcNAc(2)-PP-Dol alpha-1,3-mannosyltransferase activity"/>
    <property type="evidence" value="ECO:0007669"/>
    <property type="project" value="UniProtKB-UniRule"/>
</dbReference>
<evidence type="ECO:0000256" key="2">
    <source>
        <dbReference type="ARBA" id="ARBA00004586"/>
    </source>
</evidence>
<keyword evidence="5 12" id="KW-0808">Transferase</keyword>
<dbReference type="Gene3D" id="3.40.50.2000">
    <property type="entry name" value="Glycogen Phosphorylase B"/>
    <property type="match status" value="2"/>
</dbReference>
<evidence type="ECO:0000256" key="1">
    <source>
        <dbReference type="ARBA" id="ARBA00003142"/>
    </source>
</evidence>
<comment type="similarity">
    <text evidence="12">Belongs to the glycosyltransferase group 1 family.</text>
</comment>
<feature type="transmembrane region" description="Helical" evidence="12">
    <location>
        <begin position="436"/>
        <end position="453"/>
    </location>
</feature>
<dbReference type="InterPro" id="IPR027054">
    <property type="entry name" value="ALG2"/>
</dbReference>
<dbReference type="PANTHER" id="PTHR45918">
    <property type="entry name" value="ALPHA-1,3/1,6-MANNOSYLTRANSFERASE ALG2"/>
    <property type="match status" value="1"/>
</dbReference>
<feature type="domain" description="Glycosyltransferase subfamily 4-like N-terminal" evidence="14">
    <location>
        <begin position="19"/>
        <end position="195"/>
    </location>
</feature>
<dbReference type="EMBL" id="KV921866">
    <property type="protein sequence ID" value="ORE10370.1"/>
    <property type="molecule type" value="Genomic_DNA"/>
</dbReference>
<dbReference type="GO" id="GO:0005789">
    <property type="term" value="C:endoplasmic reticulum membrane"/>
    <property type="evidence" value="ECO:0007669"/>
    <property type="project" value="UniProtKB-SubCell"/>
</dbReference>
<evidence type="ECO:0000256" key="6">
    <source>
        <dbReference type="ARBA" id="ARBA00022692"/>
    </source>
</evidence>
<dbReference type="Pfam" id="PF13439">
    <property type="entry name" value="Glyco_transf_4"/>
    <property type="match status" value="1"/>
</dbReference>
<comment type="catalytic activity">
    <reaction evidence="11 12">
        <text>an alpha-D-Man-(1-&gt;3)-beta-D-Man-(1-&gt;4)-beta-D-GlcNAc-(1-&gt;4)-alpha-D-GlcNAc-diphospho-di-trans,poly-cis-dolichol + GDP-alpha-D-mannose = an alpha-D-Man-(1-&gt;3)-[alpha-D-Man-(1-&gt;6)]-beta-D-Man-(1-&gt;4)-beta-D-GlcNAc-(1-&gt;4)-alpha-D-GlcNAc-diphospho-di-trans,poly-cis-dolichol + GDP + H(+)</text>
        <dbReference type="Rhea" id="RHEA:29519"/>
        <dbReference type="Rhea" id="RHEA-COMP:19513"/>
        <dbReference type="Rhea" id="RHEA-COMP:19515"/>
        <dbReference type="ChEBI" id="CHEBI:15378"/>
        <dbReference type="ChEBI" id="CHEBI:57527"/>
        <dbReference type="ChEBI" id="CHEBI:58189"/>
        <dbReference type="ChEBI" id="CHEBI:132510"/>
        <dbReference type="ChEBI" id="CHEBI:132511"/>
        <dbReference type="EC" id="2.4.1.257"/>
    </reaction>
    <physiologicalReaction direction="left-to-right" evidence="11 12">
        <dbReference type="Rhea" id="RHEA:29520"/>
    </physiologicalReaction>
</comment>
<evidence type="ECO:0000256" key="8">
    <source>
        <dbReference type="ARBA" id="ARBA00022989"/>
    </source>
</evidence>
<dbReference type="PANTHER" id="PTHR45918:SF1">
    <property type="entry name" value="ALPHA-1,3_1,6-MANNOSYLTRANSFERASE ALG2"/>
    <property type="match status" value="1"/>
</dbReference>
<dbReference type="Proteomes" id="UP000242414">
    <property type="component" value="Unassembled WGS sequence"/>
</dbReference>
<keyword evidence="4 12" id="KW-0328">Glycosyltransferase</keyword>
<keyword evidence="6 12" id="KW-0812">Transmembrane</keyword>
<keyword evidence="8 12" id="KW-1133">Transmembrane helix</keyword>
<dbReference type="InterPro" id="IPR001296">
    <property type="entry name" value="Glyco_trans_1"/>
</dbReference>
<sequence length="455" mass="52051">MSNINAKLNIAFIHPDLGIGGAERLVVDAAAGIQSKGHQVVMYTSHHDPNHCFEETRDGTLSVRVFGDFLPREVFGKFYIICAMLRQFALILWILWNDRDTYDVFFVDQLSMCVPLLKWFTSSKVLFYCHFPDKMLSVRNSTLKELYRAPIDLLEEWTTSKADTITVNSQFTATIFRKSFRSILKKPRVLYPPINFALYDRQVDMSDVTVQILESDRKTCLSINRFERKKNVELALRAFAALSQLVPAPEFDNYRLVLAGGYDRRVTENVEYLKDLDKLARQTFGLETFIIYPSCTEKPPRTAQVVFLCSFNDAQRTYLLNSSAMLLYTPSNEHFGIVPVEAMYASLPVIAANSGGPLETVIDQKTGLILPPEPELWAKGMSDILLSKYDRQEMGRAGHDHVKDKFSLEAFTDQLEDILEELASGGRPSKHKYDNVEYIIRIIIAIAIFIVWYKY</sequence>
<comment type="subcellular location">
    <subcellularLocation>
        <location evidence="2 12">Endoplasmic reticulum membrane</location>
    </subcellularLocation>
</comment>
<gene>
    <name evidence="15" type="ORF">BCV72DRAFT_26246</name>
</gene>
<accession>A0A1X0REA9</accession>
<feature type="transmembrane region" description="Helical" evidence="12">
    <location>
        <begin position="78"/>
        <end position="96"/>
    </location>
</feature>
<evidence type="ECO:0000256" key="11">
    <source>
        <dbReference type="ARBA" id="ARBA00045104"/>
    </source>
</evidence>
<evidence type="ECO:0000256" key="7">
    <source>
        <dbReference type="ARBA" id="ARBA00022824"/>
    </source>
</evidence>
<dbReference type="AlphaFoldDB" id="A0A1X0REA9"/>
<comment type="catalytic activity">
    <reaction evidence="10 12">
        <text>a beta-D-Man-(1-&gt;4)-beta-D-GlcNAc-(1-&gt;4)-alpha-D-GlcNAc-diphospho-di-trans,poly-cis-dolichol + GDP-alpha-D-mannose = an alpha-D-Man-(1-&gt;3)-beta-D-Man-(1-&gt;4)-beta-D-GlcNAc-(1-&gt;4)-alpha-D-GlcNAc-diphospho-di-trans,poly-cis-dolichol + GDP + H(+)</text>
        <dbReference type="Rhea" id="RHEA:29515"/>
        <dbReference type="Rhea" id="RHEA-COMP:19511"/>
        <dbReference type="Rhea" id="RHEA-COMP:19513"/>
        <dbReference type="ChEBI" id="CHEBI:15378"/>
        <dbReference type="ChEBI" id="CHEBI:57527"/>
        <dbReference type="ChEBI" id="CHEBI:58189"/>
        <dbReference type="ChEBI" id="CHEBI:58472"/>
        <dbReference type="ChEBI" id="CHEBI:132510"/>
        <dbReference type="EC" id="2.4.1.132"/>
    </reaction>
    <physiologicalReaction direction="left-to-right" evidence="10 12">
        <dbReference type="Rhea" id="RHEA:29516"/>
    </physiologicalReaction>
</comment>
<evidence type="ECO:0000256" key="9">
    <source>
        <dbReference type="ARBA" id="ARBA00023136"/>
    </source>
</evidence>
<evidence type="ECO:0000256" key="10">
    <source>
        <dbReference type="ARBA" id="ARBA00045103"/>
    </source>
</evidence>
<comment type="pathway">
    <text evidence="3 12">Protein modification; protein glycosylation.</text>
</comment>
<organism evidence="15">
    <name type="scientific">Rhizopus microsporus var. microsporus</name>
    <dbReference type="NCBI Taxonomy" id="86635"/>
    <lineage>
        <taxon>Eukaryota</taxon>
        <taxon>Fungi</taxon>
        <taxon>Fungi incertae sedis</taxon>
        <taxon>Mucoromycota</taxon>
        <taxon>Mucoromycotina</taxon>
        <taxon>Mucoromycetes</taxon>
        <taxon>Mucorales</taxon>
        <taxon>Mucorineae</taxon>
        <taxon>Rhizopodaceae</taxon>
        <taxon>Rhizopus</taxon>
    </lineage>
</organism>
<dbReference type="CDD" id="cd03805">
    <property type="entry name" value="GT4_ALG2-like"/>
    <property type="match status" value="1"/>
</dbReference>
<proteinExistence type="inferred from homology"/>
<name>A0A1X0REA9_RHIZD</name>
<evidence type="ECO:0000256" key="12">
    <source>
        <dbReference type="RuleBase" id="RU367136"/>
    </source>
</evidence>
<keyword evidence="7 12" id="KW-0256">Endoplasmic reticulum</keyword>
<dbReference type="GO" id="GO:0102704">
    <property type="term" value="F:GDP-Man:Man(2)GlcNAc(2)-PP-Dol alpha-1,6-mannosyltransferase activity"/>
    <property type="evidence" value="ECO:0007669"/>
    <property type="project" value="UniProtKB-UniRule"/>
</dbReference>
<protein>
    <recommendedName>
        <fullName evidence="12">Alpha-1,3/1,6-mannosyltransferase ALG2</fullName>
        <ecNumber evidence="12">2.4.1.132</ecNumber>
        <ecNumber evidence="12">2.4.1.257</ecNumber>
    </recommendedName>
    <alternativeName>
        <fullName evidence="12">GDP-Man:Man(1)GlcNAc(2)-PP-Dol alpha-1,3-mannosyltransferase</fullName>
    </alternativeName>
</protein>
<dbReference type="SUPFAM" id="SSF53756">
    <property type="entry name" value="UDP-Glycosyltransferase/glycogen phosphorylase"/>
    <property type="match status" value="1"/>
</dbReference>
<reference evidence="15" key="1">
    <citation type="journal article" date="2016" name="Proc. Natl. Acad. Sci. U.S.A.">
        <title>Lipid metabolic changes in an early divergent fungus govern the establishment of a mutualistic symbiosis with endobacteria.</title>
        <authorList>
            <person name="Lastovetsky O.A."/>
            <person name="Gaspar M.L."/>
            <person name="Mondo S.J."/>
            <person name="LaButti K.M."/>
            <person name="Sandor L."/>
            <person name="Grigoriev I.V."/>
            <person name="Henry S.A."/>
            <person name="Pawlowska T.E."/>
        </authorList>
    </citation>
    <scope>NUCLEOTIDE SEQUENCE [LARGE SCALE GENOMIC DNA]</scope>
    <source>
        <strain evidence="15">ATCC 52814</strain>
    </source>
</reference>
<comment type="function">
    <text evidence="1 12">Mannosylates Man(2)GlcNAc(2)-dolichol diphosphate and Man(1)GlcNAc(2)-dolichol diphosphate to form Man(3)GlcNAc(2)-dolichol diphosphate.</text>
</comment>
<dbReference type="EC" id="2.4.1.257" evidence="12"/>